<keyword evidence="3" id="KW-1185">Reference proteome</keyword>
<feature type="transmembrane region" description="Helical" evidence="1">
    <location>
        <begin position="224"/>
        <end position="243"/>
    </location>
</feature>
<proteinExistence type="predicted"/>
<feature type="transmembrane region" description="Helical" evidence="1">
    <location>
        <begin position="278"/>
        <end position="297"/>
    </location>
</feature>
<evidence type="ECO:0008006" key="4">
    <source>
        <dbReference type="Google" id="ProtNLM"/>
    </source>
</evidence>
<evidence type="ECO:0000313" key="2">
    <source>
        <dbReference type="EMBL" id="UPK67220.1"/>
    </source>
</evidence>
<feature type="transmembrane region" description="Helical" evidence="1">
    <location>
        <begin position="249"/>
        <end position="271"/>
    </location>
</feature>
<keyword evidence="1" id="KW-1133">Transmembrane helix</keyword>
<keyword evidence="1" id="KW-0812">Transmembrane</keyword>
<sequence>MDVFELSRGWKIAMYIMLGLFFAVFVSLAIFCFIDPSLKRVMVFMLPFSLVAIFFIVCGFLQIDEKVIVDNYSIRKESRLVNREILLNDVKGYRIDKNYVRILPHEGRGKKILASTYLSGINHLKALLAQRYPDLDVEETQEVYDEAIRQTGGQDAQKLMKQAKTEVYTLTGITVALGVLTFLYLDWYFLALFCCVPLSLLLLLRHKGLVQLDTSKESPLPSIFLIPFIAVFVPIMRSFHMHILQYSKVWPLAIGIAVALTVMLWLCSAYLNKKRGQYIVSAIFMSLIFFGNGYGLVVMSNAFFDKKGYEYYETTVTDKHISKGKSTTYYLTLEPWAHQAGEERESVDRSLYEEVGINDKVGVYYYEGAFHIPWYQVGRAQ</sequence>
<evidence type="ECO:0000313" key="3">
    <source>
        <dbReference type="Proteomes" id="UP000830198"/>
    </source>
</evidence>
<feature type="transmembrane region" description="Helical" evidence="1">
    <location>
        <begin position="41"/>
        <end position="63"/>
    </location>
</feature>
<name>A0ABY4HTV7_CHIFI</name>
<accession>A0ABY4HTV7</accession>
<keyword evidence="1" id="KW-0472">Membrane</keyword>
<evidence type="ECO:0000256" key="1">
    <source>
        <dbReference type="SAM" id="Phobius"/>
    </source>
</evidence>
<organism evidence="2 3">
    <name type="scientific">Chitinophaga filiformis</name>
    <name type="common">Myxococcus filiformis</name>
    <name type="synonym">Flexibacter filiformis</name>
    <dbReference type="NCBI Taxonomy" id="104663"/>
    <lineage>
        <taxon>Bacteria</taxon>
        <taxon>Pseudomonadati</taxon>
        <taxon>Bacteroidota</taxon>
        <taxon>Chitinophagia</taxon>
        <taxon>Chitinophagales</taxon>
        <taxon>Chitinophagaceae</taxon>
        <taxon>Chitinophaga</taxon>
    </lineage>
</organism>
<feature type="transmembrane region" description="Helical" evidence="1">
    <location>
        <begin position="187"/>
        <end position="204"/>
    </location>
</feature>
<reference evidence="2 3" key="1">
    <citation type="submission" date="2022-04" db="EMBL/GenBank/DDBJ databases">
        <title>The arsenic-methylating capacity of Chitinophaga filiformis YT5 during chitin decomposition.</title>
        <authorList>
            <person name="Chen G."/>
            <person name="Liang Y."/>
        </authorList>
    </citation>
    <scope>NUCLEOTIDE SEQUENCE [LARGE SCALE GENOMIC DNA]</scope>
    <source>
        <strain evidence="2 3">YT5</strain>
    </source>
</reference>
<feature type="transmembrane region" description="Helical" evidence="1">
    <location>
        <begin position="12"/>
        <end position="34"/>
    </location>
</feature>
<gene>
    <name evidence="2" type="ORF">MYF79_19965</name>
</gene>
<dbReference type="EMBL" id="CP095855">
    <property type="protein sequence ID" value="UPK67220.1"/>
    <property type="molecule type" value="Genomic_DNA"/>
</dbReference>
<protein>
    <recommendedName>
        <fullName evidence="4">PH domain-containing protein</fullName>
    </recommendedName>
</protein>
<dbReference type="RefSeq" id="WP_247809406.1">
    <property type="nucleotide sequence ID" value="NZ_CP095855.1"/>
</dbReference>
<dbReference type="Proteomes" id="UP000830198">
    <property type="component" value="Chromosome"/>
</dbReference>